<dbReference type="Proteomes" id="UP000447434">
    <property type="component" value="Chromosome 6"/>
</dbReference>
<gene>
    <name evidence="1" type="ORF">Lalb_Chr06g0171441</name>
</gene>
<comment type="caution">
    <text evidence="1">The sequence shown here is derived from an EMBL/GenBank/DDBJ whole genome shotgun (WGS) entry which is preliminary data.</text>
</comment>
<evidence type="ECO:0000313" key="2">
    <source>
        <dbReference type="Proteomes" id="UP000447434"/>
    </source>
</evidence>
<evidence type="ECO:0000313" key="1">
    <source>
        <dbReference type="EMBL" id="KAE9612292.1"/>
    </source>
</evidence>
<organism evidence="1 2">
    <name type="scientific">Lupinus albus</name>
    <name type="common">White lupine</name>
    <name type="synonym">Lupinus termis</name>
    <dbReference type="NCBI Taxonomy" id="3870"/>
    <lineage>
        <taxon>Eukaryota</taxon>
        <taxon>Viridiplantae</taxon>
        <taxon>Streptophyta</taxon>
        <taxon>Embryophyta</taxon>
        <taxon>Tracheophyta</taxon>
        <taxon>Spermatophyta</taxon>
        <taxon>Magnoliopsida</taxon>
        <taxon>eudicotyledons</taxon>
        <taxon>Gunneridae</taxon>
        <taxon>Pentapetalae</taxon>
        <taxon>rosids</taxon>
        <taxon>fabids</taxon>
        <taxon>Fabales</taxon>
        <taxon>Fabaceae</taxon>
        <taxon>Papilionoideae</taxon>
        <taxon>50 kb inversion clade</taxon>
        <taxon>genistoids sensu lato</taxon>
        <taxon>core genistoids</taxon>
        <taxon>Genisteae</taxon>
        <taxon>Lupinus</taxon>
    </lineage>
</organism>
<proteinExistence type="predicted"/>
<dbReference type="EMBL" id="WOCE01000006">
    <property type="protein sequence ID" value="KAE9612292.1"/>
    <property type="molecule type" value="Genomic_DNA"/>
</dbReference>
<reference evidence="2" key="1">
    <citation type="journal article" date="2020" name="Nat. Commun.">
        <title>Genome sequence of the cluster root forming white lupin.</title>
        <authorList>
            <person name="Hufnagel B."/>
            <person name="Marques A."/>
            <person name="Soriano A."/>
            <person name="Marques L."/>
            <person name="Divol F."/>
            <person name="Doumas P."/>
            <person name="Sallet E."/>
            <person name="Mancinotti D."/>
            <person name="Carrere S."/>
            <person name="Marande W."/>
            <person name="Arribat S."/>
            <person name="Keller J."/>
            <person name="Huneau C."/>
            <person name="Blein T."/>
            <person name="Aime D."/>
            <person name="Laguerre M."/>
            <person name="Taylor J."/>
            <person name="Schubert V."/>
            <person name="Nelson M."/>
            <person name="Geu-Flores F."/>
            <person name="Crespi M."/>
            <person name="Gallardo-Guerrero K."/>
            <person name="Delaux P.-M."/>
            <person name="Salse J."/>
            <person name="Berges H."/>
            <person name="Guyot R."/>
            <person name="Gouzy J."/>
            <person name="Peret B."/>
        </authorList>
    </citation>
    <scope>NUCLEOTIDE SEQUENCE [LARGE SCALE GENOMIC DNA]</scope>
    <source>
        <strain evidence="2">cv. Amiga</strain>
    </source>
</reference>
<sequence>MKIRNDFKFKHTRRCFPQGGRVALVDSMGLATFQTMETISPLSSRVVPYQTQIHDMIYFHIEKKACGIQIKGSILSKLQLHGMIYFHNGSKACSNFPFKKMLIQIQIQIHGDITFQEELKEIVWYFLLDRGVLKCFLFENESLNSTLKSCGNMPSW</sequence>
<keyword evidence="2" id="KW-1185">Reference proteome</keyword>
<name>A0A6A4QFB1_LUPAL</name>
<dbReference type="AlphaFoldDB" id="A0A6A4QFB1"/>
<accession>A0A6A4QFB1</accession>
<protein>
    <submittedName>
        <fullName evidence="1">Uncharacterized protein</fullName>
    </submittedName>
</protein>